<dbReference type="AlphaFoldDB" id="A0A949T5M1"/>
<accession>A0A949T5M1</accession>
<dbReference type="OrthoDB" id="12976at2"/>
<dbReference type="Proteomes" id="UP000732858">
    <property type="component" value="Unassembled WGS sequence"/>
</dbReference>
<dbReference type="EMBL" id="JABULY010000001">
    <property type="protein sequence ID" value="MBV6530980.1"/>
    <property type="molecule type" value="Genomic_DNA"/>
</dbReference>
<comment type="caution">
    <text evidence="4">The sequence shown here is derived from an EMBL/GenBank/DDBJ whole genome shotgun (WGS) entry which is preliminary data.</text>
</comment>
<evidence type="ECO:0000313" key="3">
    <source>
        <dbReference type="EMBL" id="MBV6530980.1"/>
    </source>
</evidence>
<comment type="subcellular location">
    <subcellularLocation>
        <location evidence="1">Periplasm</location>
    </subcellularLocation>
</comment>
<dbReference type="PANTHER" id="PTHR35272:SF3">
    <property type="entry name" value="THIOL:DISULFIDE INTERCHANGE PROTEIN DSBC"/>
    <property type="match status" value="1"/>
</dbReference>
<dbReference type="GeneID" id="65548434"/>
<dbReference type="SUPFAM" id="SSF52833">
    <property type="entry name" value="Thioredoxin-like"/>
    <property type="match status" value="1"/>
</dbReference>
<dbReference type="PANTHER" id="PTHR35272">
    <property type="entry name" value="THIOL:DISULFIDE INTERCHANGE PROTEIN DSBC-RELATED"/>
    <property type="match status" value="1"/>
</dbReference>
<protein>
    <recommendedName>
        <fullName evidence="1">Thiol:disulfide interchange protein</fullName>
    </recommendedName>
</protein>
<dbReference type="GO" id="GO:0042597">
    <property type="term" value="C:periplasmic space"/>
    <property type="evidence" value="ECO:0007669"/>
    <property type="project" value="UniProtKB-SubCell"/>
</dbReference>
<keyword evidence="1" id="KW-0574">Periplasm</keyword>
<evidence type="ECO:0000313" key="5">
    <source>
        <dbReference type="Proteomes" id="UP000732858"/>
    </source>
</evidence>
<feature type="signal peptide" evidence="1">
    <location>
        <begin position="1"/>
        <end position="21"/>
    </location>
</feature>
<dbReference type="InterPro" id="IPR036249">
    <property type="entry name" value="Thioredoxin-like_sf"/>
</dbReference>
<gene>
    <name evidence="3" type="ORF">HT657_02265</name>
    <name evidence="4" type="ORF">HT672_09215</name>
</gene>
<feature type="domain" description="Thioredoxin-like fold" evidence="2">
    <location>
        <begin position="114"/>
        <end position="233"/>
    </location>
</feature>
<sequence length="244" mass="26756">MKLSKTFLAIATLFTATTAMASAETSAAQYPELAKSLAVIGITEGYKVEPLDYLNLVKVTTKDGKKLQLTQDGKYAIEGTVYGFKDGAFSNLTQKSALKGLAEIEKTAIVFKATEEKHVVHAFVDITCSFCQKLFKDMAKYNEKGITVKLLAFPREGLDSPTAMRMESIFTAENPAQAYTDAENGKMPENLKEPNIVKQHYKFGDDFGVSGTPFIILANGESIPGYLPPDKLFEAVETITKIKK</sequence>
<dbReference type="Proteomes" id="UP001196379">
    <property type="component" value="Unassembled WGS sequence"/>
</dbReference>
<comment type="similarity">
    <text evidence="1">Belongs to the thioredoxin family. DsbC subfamily.</text>
</comment>
<evidence type="ECO:0000313" key="4">
    <source>
        <dbReference type="EMBL" id="MBV6547446.1"/>
    </source>
</evidence>
<reference evidence="4 6" key="1">
    <citation type="journal article" date="2021" name="Mol. Ecol.">
        <title>Polar bear-adapted Ursidibacter maritimus are remarkably conserved after generations in captivity.</title>
        <authorList>
            <person name="Espinosa-Gongora C."/>
            <person name="Hansen M.J."/>
            <person name="Bertelsen M.F."/>
            <person name="Bojesen A.M."/>
        </authorList>
    </citation>
    <scope>NUCLEOTIDE SEQUENCE</scope>
    <source>
        <strain evidence="4">Pb43105x</strain>
        <strain evidence="3 6">Pb43106</strain>
    </source>
</reference>
<dbReference type="Pfam" id="PF13098">
    <property type="entry name" value="Thioredoxin_2"/>
    <property type="match status" value="1"/>
</dbReference>
<evidence type="ECO:0000259" key="2">
    <source>
        <dbReference type="Pfam" id="PF13098"/>
    </source>
</evidence>
<dbReference type="CDD" id="cd03020">
    <property type="entry name" value="DsbA_DsbC_DsbG"/>
    <property type="match status" value="1"/>
</dbReference>
<keyword evidence="6" id="KW-1185">Reference proteome</keyword>
<comment type="function">
    <text evidence="1">Required for disulfide bond formation in some periplasmic proteins. Acts by transferring its disulfide bond to other proteins and is reduced in the process.</text>
</comment>
<dbReference type="InterPro" id="IPR033954">
    <property type="entry name" value="DiS-bond_Isoase_DsbC/G"/>
</dbReference>
<dbReference type="RefSeq" id="WP_157402616.1">
    <property type="nucleotide sequence ID" value="NZ_JABULY010000001.1"/>
</dbReference>
<dbReference type="InterPro" id="IPR012336">
    <property type="entry name" value="Thioredoxin-like_fold"/>
</dbReference>
<dbReference type="InterPro" id="IPR051470">
    <property type="entry name" value="Thiol:disulfide_interchange"/>
</dbReference>
<name>A0A949T5M1_9PAST</name>
<feature type="chain" id="PRO_5038168217" description="Thiol:disulfide interchange protein" evidence="1">
    <location>
        <begin position="22"/>
        <end position="244"/>
    </location>
</feature>
<keyword evidence="1" id="KW-0676">Redox-active center</keyword>
<evidence type="ECO:0000256" key="1">
    <source>
        <dbReference type="RuleBase" id="RU364038"/>
    </source>
</evidence>
<evidence type="ECO:0000313" key="6">
    <source>
        <dbReference type="Proteomes" id="UP001196379"/>
    </source>
</evidence>
<keyword evidence="1" id="KW-0732">Signal</keyword>
<dbReference type="Gene3D" id="3.40.30.10">
    <property type="entry name" value="Glutaredoxin"/>
    <property type="match status" value="1"/>
</dbReference>
<dbReference type="EMBL" id="JABUMC010000026">
    <property type="protein sequence ID" value="MBV6547446.1"/>
    <property type="molecule type" value="Genomic_DNA"/>
</dbReference>
<organism evidence="4 5">
    <name type="scientific">Ursidibacter maritimus</name>
    <dbReference type="NCBI Taxonomy" id="1331689"/>
    <lineage>
        <taxon>Bacteria</taxon>
        <taxon>Pseudomonadati</taxon>
        <taxon>Pseudomonadota</taxon>
        <taxon>Gammaproteobacteria</taxon>
        <taxon>Pasteurellales</taxon>
        <taxon>Pasteurellaceae</taxon>
        <taxon>Ursidibacter</taxon>
    </lineage>
</organism>
<proteinExistence type="inferred from homology"/>